<gene>
    <name evidence="2" type="ORF">CDD82_3782</name>
</gene>
<name>A0A2C5ZAP8_9HYPO</name>
<keyword evidence="1" id="KW-0812">Transmembrane</keyword>
<protein>
    <submittedName>
        <fullName evidence="2">Uncharacterized protein</fullName>
    </submittedName>
</protein>
<accession>A0A2C5ZAP8</accession>
<dbReference type="Proteomes" id="UP000224854">
    <property type="component" value="Unassembled WGS sequence"/>
</dbReference>
<proteinExistence type="predicted"/>
<dbReference type="OrthoDB" id="4809847at2759"/>
<dbReference type="EMBL" id="NJEU01000297">
    <property type="protein sequence ID" value="PHH76850.1"/>
    <property type="molecule type" value="Genomic_DNA"/>
</dbReference>
<comment type="caution">
    <text evidence="2">The sequence shown here is derived from an EMBL/GenBank/DDBJ whole genome shotgun (WGS) entry which is preliminary data.</text>
</comment>
<reference evidence="2 3" key="1">
    <citation type="submission" date="2017-06" db="EMBL/GenBank/DDBJ databases">
        <title>Ant-infecting Ophiocordyceps genomes reveal a high diversity of potential behavioral manipulation genes and a possible major role for enterotoxins.</title>
        <authorList>
            <person name="De Bekker C."/>
            <person name="Evans H.C."/>
            <person name="Brachmann A."/>
            <person name="Hughes D.P."/>
        </authorList>
    </citation>
    <scope>NUCLEOTIDE SEQUENCE [LARGE SCALE GENOMIC DNA]</scope>
    <source>
        <strain evidence="2 3">1348a</strain>
    </source>
</reference>
<keyword evidence="1" id="KW-1133">Transmembrane helix</keyword>
<organism evidence="2 3">
    <name type="scientific">Ophiocordyceps australis</name>
    <dbReference type="NCBI Taxonomy" id="1399860"/>
    <lineage>
        <taxon>Eukaryota</taxon>
        <taxon>Fungi</taxon>
        <taxon>Dikarya</taxon>
        <taxon>Ascomycota</taxon>
        <taxon>Pezizomycotina</taxon>
        <taxon>Sordariomycetes</taxon>
        <taxon>Hypocreomycetidae</taxon>
        <taxon>Hypocreales</taxon>
        <taxon>Ophiocordycipitaceae</taxon>
        <taxon>Ophiocordyceps</taxon>
    </lineage>
</organism>
<keyword evidence="3" id="KW-1185">Reference proteome</keyword>
<evidence type="ECO:0000256" key="1">
    <source>
        <dbReference type="SAM" id="Phobius"/>
    </source>
</evidence>
<feature type="transmembrane region" description="Helical" evidence="1">
    <location>
        <begin position="15"/>
        <end position="37"/>
    </location>
</feature>
<evidence type="ECO:0000313" key="3">
    <source>
        <dbReference type="Proteomes" id="UP000224854"/>
    </source>
</evidence>
<sequence length="200" mass="21617">MSPSATRDVLDRIDIMSAPLCCMSSIAPLVSLLAIAFQARQMQEPKRLANLMHTMSLPRQDNKVNHDVFVSSFIRLLSPVLNGKAGLDEVVTALGALQQPVNFCAFWTLDGENLIKQAADGGAHAGFLESVKAPFLDVFVHDASCRIGLTCNEGCLVLVPGHAQCGDELWETDRGSHLTARRRGAGGMYEMIGEAFCTQA</sequence>
<keyword evidence="1" id="KW-0472">Membrane</keyword>
<evidence type="ECO:0000313" key="2">
    <source>
        <dbReference type="EMBL" id="PHH76850.1"/>
    </source>
</evidence>
<dbReference type="AlphaFoldDB" id="A0A2C5ZAP8"/>